<feature type="coiled-coil region" evidence="1">
    <location>
        <begin position="26"/>
        <end position="60"/>
    </location>
</feature>
<sequence>MTARFLLVLLLAAAYSPLAFLPAYSAERASEALVRMRTEIETTKAELERTTAELKRLKGVKSDYDSKLQKYADEGGELAGKMLKSIGDQIKDRAIDTPKKFKDTMKRAYEIEKQYGETASAGADAAIAKIDDEIREIDIPRLEKRSERLARDLGYKTFQYVVLGPMLQAKAEEEERQQKGRNEKSGQYYKVLPKAEYFRDNYKPLPPGTFTNDANPNSNTTPPPSPPTTSSETKTPPVTQEAPPVTPPPQTAPPQKQPSIDNSDPT</sequence>
<evidence type="ECO:0000256" key="2">
    <source>
        <dbReference type="SAM" id="MobiDB-lite"/>
    </source>
</evidence>
<dbReference type="EMBL" id="NPKJ01000015">
    <property type="protein sequence ID" value="PAQ11724.1"/>
    <property type="molecule type" value="Genomic_DNA"/>
</dbReference>
<proteinExistence type="predicted"/>
<feature type="signal peptide" evidence="3">
    <location>
        <begin position="1"/>
        <end position="25"/>
    </location>
</feature>
<evidence type="ECO:0000256" key="1">
    <source>
        <dbReference type="SAM" id="Coils"/>
    </source>
</evidence>
<protein>
    <submittedName>
        <fullName evidence="4">Uncharacterized protein</fullName>
    </submittedName>
</protein>
<gene>
    <name evidence="4" type="ORF">CIT26_03410</name>
</gene>
<name>A0A271LUI5_9HYPH</name>
<accession>A0A271LUI5</accession>
<reference evidence="4 5" key="1">
    <citation type="submission" date="2017-08" db="EMBL/GenBank/DDBJ databases">
        <title>Mesorhizobium wenxinae sp. nov., a novel rhizobial species isolated from root nodules of chickpea (Cicer arietinum L.).</title>
        <authorList>
            <person name="Zhang J."/>
        </authorList>
    </citation>
    <scope>NUCLEOTIDE SEQUENCE [LARGE SCALE GENOMIC DNA]</scope>
    <source>
        <strain evidence="4 5">SDW018</strain>
    </source>
</reference>
<comment type="caution">
    <text evidence="4">The sequence shown here is derived from an EMBL/GenBank/DDBJ whole genome shotgun (WGS) entry which is preliminary data.</text>
</comment>
<dbReference type="RefSeq" id="WP_095491247.1">
    <property type="nucleotide sequence ID" value="NZ_NPKJ01000015.1"/>
</dbReference>
<dbReference type="AlphaFoldDB" id="A0A271LUI5"/>
<keyword evidence="3" id="KW-0732">Signal</keyword>
<feature type="region of interest" description="Disordered" evidence="2">
    <location>
        <begin position="199"/>
        <end position="266"/>
    </location>
</feature>
<feature type="compositionally biased region" description="Low complexity" evidence="2">
    <location>
        <begin position="211"/>
        <end position="220"/>
    </location>
</feature>
<evidence type="ECO:0000313" key="5">
    <source>
        <dbReference type="Proteomes" id="UP000216442"/>
    </source>
</evidence>
<organism evidence="4 5">
    <name type="scientific">Mesorhizobium temperatum</name>
    <dbReference type="NCBI Taxonomy" id="241416"/>
    <lineage>
        <taxon>Bacteria</taxon>
        <taxon>Pseudomonadati</taxon>
        <taxon>Pseudomonadota</taxon>
        <taxon>Alphaproteobacteria</taxon>
        <taxon>Hyphomicrobiales</taxon>
        <taxon>Phyllobacteriaceae</taxon>
        <taxon>Mesorhizobium</taxon>
    </lineage>
</organism>
<feature type="compositionally biased region" description="Pro residues" evidence="2">
    <location>
        <begin position="244"/>
        <end position="256"/>
    </location>
</feature>
<feature type="chain" id="PRO_5012650886" evidence="3">
    <location>
        <begin position="26"/>
        <end position="266"/>
    </location>
</feature>
<evidence type="ECO:0000313" key="4">
    <source>
        <dbReference type="EMBL" id="PAQ11724.1"/>
    </source>
</evidence>
<keyword evidence="1" id="KW-0175">Coiled coil</keyword>
<evidence type="ECO:0000256" key="3">
    <source>
        <dbReference type="SAM" id="SignalP"/>
    </source>
</evidence>
<feature type="compositionally biased region" description="Low complexity" evidence="2">
    <location>
        <begin position="228"/>
        <end position="243"/>
    </location>
</feature>
<dbReference type="Proteomes" id="UP000216442">
    <property type="component" value="Unassembled WGS sequence"/>
</dbReference>
<keyword evidence="5" id="KW-1185">Reference proteome</keyword>